<dbReference type="AlphaFoldDB" id="A0ABD0YCL5"/>
<proteinExistence type="predicted"/>
<gene>
    <name evidence="1" type="ORF">AAG570_005250</name>
</gene>
<accession>A0ABD0YCL5</accession>
<dbReference type="EMBL" id="JBFDAA010000017">
    <property type="protein sequence ID" value="KAL1116778.1"/>
    <property type="molecule type" value="Genomic_DNA"/>
</dbReference>
<reference evidence="1 2" key="1">
    <citation type="submission" date="2024-07" db="EMBL/GenBank/DDBJ databases">
        <title>Chromosome-level genome assembly of the water stick insect Ranatra chinensis (Heteroptera: Nepidae).</title>
        <authorList>
            <person name="Liu X."/>
        </authorList>
    </citation>
    <scope>NUCLEOTIDE SEQUENCE [LARGE SCALE GENOMIC DNA]</scope>
    <source>
        <strain evidence="1">Cailab_2021Rc</strain>
        <tissue evidence="1">Muscle</tissue>
    </source>
</reference>
<evidence type="ECO:0000313" key="1">
    <source>
        <dbReference type="EMBL" id="KAL1116778.1"/>
    </source>
</evidence>
<dbReference type="InterPro" id="IPR024079">
    <property type="entry name" value="MetalloPept_cat_dom_sf"/>
</dbReference>
<evidence type="ECO:0000313" key="2">
    <source>
        <dbReference type="Proteomes" id="UP001558652"/>
    </source>
</evidence>
<protein>
    <submittedName>
        <fullName evidence="1">Uncharacterized protein</fullName>
    </submittedName>
</protein>
<organism evidence="1 2">
    <name type="scientific">Ranatra chinensis</name>
    <dbReference type="NCBI Taxonomy" id="642074"/>
    <lineage>
        <taxon>Eukaryota</taxon>
        <taxon>Metazoa</taxon>
        <taxon>Ecdysozoa</taxon>
        <taxon>Arthropoda</taxon>
        <taxon>Hexapoda</taxon>
        <taxon>Insecta</taxon>
        <taxon>Pterygota</taxon>
        <taxon>Neoptera</taxon>
        <taxon>Paraneoptera</taxon>
        <taxon>Hemiptera</taxon>
        <taxon>Heteroptera</taxon>
        <taxon>Panheteroptera</taxon>
        <taxon>Nepomorpha</taxon>
        <taxon>Nepidae</taxon>
        <taxon>Ranatrinae</taxon>
        <taxon>Ranatra</taxon>
    </lineage>
</organism>
<dbReference type="Proteomes" id="UP001558652">
    <property type="component" value="Unassembled WGS sequence"/>
</dbReference>
<sequence length="178" mass="20342">MTGLTCWKKPPICGTPWRMLVFSAGILQGALFTSTRSMYMNYGTFGFVEITHRCDDMVLYQKALLSCESYSTHALNGGSVSYVMLFDRGGKLRDRWDRTLRENTFRRRPASCTIMAIMPTEKSIPSTCLCPLHWILGGKRFPIDDEVRETLEKWLSEVERSVFDGGIKKLVLRPNNCI</sequence>
<name>A0ABD0YCL5_9HEMI</name>
<dbReference type="Gene3D" id="3.40.390.10">
    <property type="entry name" value="Collagenase (Catalytic Domain)"/>
    <property type="match status" value="1"/>
</dbReference>
<keyword evidence="2" id="KW-1185">Reference proteome</keyword>
<comment type="caution">
    <text evidence="1">The sequence shown here is derived from an EMBL/GenBank/DDBJ whole genome shotgun (WGS) entry which is preliminary data.</text>
</comment>